<dbReference type="AlphaFoldDB" id="A0A1G9TU58"/>
<accession>A0A1G9TU58</accession>
<evidence type="ECO:0000313" key="2">
    <source>
        <dbReference type="Proteomes" id="UP000199759"/>
    </source>
</evidence>
<proteinExistence type="predicted"/>
<dbReference type="STRING" id="144026.SAMN04488568_1137"/>
<dbReference type="EMBL" id="FNHG01000013">
    <property type="protein sequence ID" value="SDM51098.1"/>
    <property type="molecule type" value="Genomic_DNA"/>
</dbReference>
<dbReference type="InterPro" id="IPR049860">
    <property type="entry name" value="Holdfast_HfaD"/>
</dbReference>
<protein>
    <submittedName>
        <fullName evidence="1">Uncharacterized protein</fullName>
    </submittedName>
</protein>
<organism evidence="1 2">
    <name type="scientific">Maricaulis salignorans</name>
    <dbReference type="NCBI Taxonomy" id="144026"/>
    <lineage>
        <taxon>Bacteria</taxon>
        <taxon>Pseudomonadati</taxon>
        <taxon>Pseudomonadota</taxon>
        <taxon>Alphaproteobacteria</taxon>
        <taxon>Maricaulales</taxon>
        <taxon>Maricaulaceae</taxon>
        <taxon>Maricaulis</taxon>
    </lineage>
</organism>
<sequence length="403" mass="39937">MATSAAMTVSAPIFADDTTEVLNGQLNLDAAISVVANGDTATANTAAMTAVGMANALTGDFESAHDVASDQTFSGSVATSATTTAGIIHGSAITTSSAIGNSANLIHDETMDAALAQTALDGSSVASEASLNVSSYAMSSVTTATATANAYGSVSYGGDNTLDLRQDSGADVSADSYVLAPTGGLGWSASTVAAANGNSASIEGYYMYPSQLVDLDQDNRGSVRASASLEAGGGAEETQVIASANGNSAWMQNENGYAHMQGSQDNDGQVDAEANADIGNFDIDVVTLSAEGVGNSAIISNIGADAYMGLDQTNNGAVNATTNFTGGAGGVALASATAFGNAATTYVCSECPVTAYGNMNQTNNAAINSRVTGQMTTGSLLSGTATAIGNSATFQSVDPYSGN</sequence>
<name>A0A1G9TU58_9PROT</name>
<dbReference type="NCBIfam" id="NF037936">
    <property type="entry name" value="holdfast_HfaD"/>
    <property type="match status" value="1"/>
</dbReference>
<gene>
    <name evidence="1" type="ORF">SAMN04488568_1137</name>
</gene>
<dbReference type="RefSeq" id="WP_091770524.1">
    <property type="nucleotide sequence ID" value="NZ_FNHG01000013.1"/>
</dbReference>
<evidence type="ECO:0000313" key="1">
    <source>
        <dbReference type="EMBL" id="SDM51098.1"/>
    </source>
</evidence>
<keyword evidence="2" id="KW-1185">Reference proteome</keyword>
<dbReference type="OrthoDB" id="7628765at2"/>
<reference evidence="1 2" key="1">
    <citation type="submission" date="2016-10" db="EMBL/GenBank/DDBJ databases">
        <authorList>
            <person name="de Groot N.N."/>
        </authorList>
    </citation>
    <scope>NUCLEOTIDE SEQUENCE [LARGE SCALE GENOMIC DNA]</scope>
    <source>
        <strain evidence="1 2">DSM 16077</strain>
    </source>
</reference>
<dbReference type="Proteomes" id="UP000199759">
    <property type="component" value="Unassembled WGS sequence"/>
</dbReference>